<evidence type="ECO:0000313" key="1">
    <source>
        <dbReference type="EMBL" id="KAG2593688.1"/>
    </source>
</evidence>
<protein>
    <submittedName>
        <fullName evidence="1">Uncharacterized protein</fullName>
    </submittedName>
</protein>
<gene>
    <name evidence="1" type="ORF">PVAP13_5NG012571</name>
</gene>
<organism evidence="1 2">
    <name type="scientific">Panicum virgatum</name>
    <name type="common">Blackwell switchgrass</name>
    <dbReference type="NCBI Taxonomy" id="38727"/>
    <lineage>
        <taxon>Eukaryota</taxon>
        <taxon>Viridiplantae</taxon>
        <taxon>Streptophyta</taxon>
        <taxon>Embryophyta</taxon>
        <taxon>Tracheophyta</taxon>
        <taxon>Spermatophyta</taxon>
        <taxon>Magnoliopsida</taxon>
        <taxon>Liliopsida</taxon>
        <taxon>Poales</taxon>
        <taxon>Poaceae</taxon>
        <taxon>PACMAD clade</taxon>
        <taxon>Panicoideae</taxon>
        <taxon>Panicodae</taxon>
        <taxon>Paniceae</taxon>
        <taxon>Panicinae</taxon>
        <taxon>Panicum</taxon>
        <taxon>Panicum sect. Hiantes</taxon>
    </lineage>
</organism>
<sequence length="185" mass="20816">MDGAQSNEGVDPGADCRIEIKVAAYFSVIDGRQEYKKGSYIGLAVDPEEYAIVELVKDVQAYYHWANYQDVEFWYVGQGNDYVKLCSDAELLCLLRAHRKVRFDMKVVGGEHVTDRQLALVSGMEEELAFLDDNGVQLDDFHILKDPLYGQTVAGPFRVDEEETEHYMIEGVDPDADEPAGADRV</sequence>
<accession>A0A8T0S998</accession>
<name>A0A8T0S998_PANVG</name>
<keyword evidence="2" id="KW-1185">Reference proteome</keyword>
<reference evidence="1" key="1">
    <citation type="submission" date="2020-05" db="EMBL/GenBank/DDBJ databases">
        <title>WGS assembly of Panicum virgatum.</title>
        <authorList>
            <person name="Lovell J.T."/>
            <person name="Jenkins J."/>
            <person name="Shu S."/>
            <person name="Juenger T.E."/>
            <person name="Schmutz J."/>
        </authorList>
    </citation>
    <scope>NUCLEOTIDE SEQUENCE</scope>
    <source>
        <strain evidence="1">AP13</strain>
    </source>
</reference>
<dbReference type="EMBL" id="CM029046">
    <property type="protein sequence ID" value="KAG2593688.1"/>
    <property type="molecule type" value="Genomic_DNA"/>
</dbReference>
<comment type="caution">
    <text evidence="1">The sequence shown here is derived from an EMBL/GenBank/DDBJ whole genome shotgun (WGS) entry which is preliminary data.</text>
</comment>
<dbReference type="AlphaFoldDB" id="A0A8T0S998"/>
<evidence type="ECO:0000313" key="2">
    <source>
        <dbReference type="Proteomes" id="UP000823388"/>
    </source>
</evidence>
<proteinExistence type="predicted"/>
<dbReference type="Proteomes" id="UP000823388">
    <property type="component" value="Chromosome 5N"/>
</dbReference>